<organism evidence="2 3">
    <name type="scientific">Hominenteromicrobium mulieris</name>
    <dbReference type="NCBI Taxonomy" id="2885357"/>
    <lineage>
        <taxon>Bacteria</taxon>
        <taxon>Bacillati</taxon>
        <taxon>Bacillota</taxon>
        <taxon>Clostridia</taxon>
        <taxon>Eubacteriales</taxon>
        <taxon>Oscillospiraceae</taxon>
        <taxon>Hominenteromicrobium</taxon>
    </lineage>
</organism>
<comment type="caution">
    <text evidence="2">The sequence shown here is derived from an EMBL/GenBank/DDBJ whole genome shotgun (WGS) entry which is preliminary data.</text>
</comment>
<dbReference type="EMBL" id="JAJEQC010000015">
    <property type="protein sequence ID" value="MCC2137784.1"/>
    <property type="molecule type" value="Genomic_DNA"/>
</dbReference>
<proteinExistence type="predicted"/>
<keyword evidence="1" id="KW-0472">Membrane</keyword>
<keyword evidence="1" id="KW-0812">Transmembrane</keyword>
<gene>
    <name evidence="2" type="ORF">LKD31_12285</name>
</gene>
<protein>
    <submittedName>
        <fullName evidence="2">Uncharacterized protein</fullName>
    </submittedName>
</protein>
<keyword evidence="1" id="KW-1133">Transmembrane helix</keyword>
<evidence type="ECO:0000313" key="3">
    <source>
        <dbReference type="Proteomes" id="UP001199424"/>
    </source>
</evidence>
<evidence type="ECO:0000256" key="1">
    <source>
        <dbReference type="SAM" id="Phobius"/>
    </source>
</evidence>
<reference evidence="2" key="1">
    <citation type="submission" date="2021-10" db="EMBL/GenBank/DDBJ databases">
        <title>Anaerobic single-cell dispensing facilitates the cultivation of human gut bacteria.</title>
        <authorList>
            <person name="Afrizal A."/>
        </authorList>
    </citation>
    <scope>NUCLEOTIDE SEQUENCE</scope>
    <source>
        <strain evidence="2">CLA-AA-H250</strain>
    </source>
</reference>
<name>A0AAE3ANZ8_9FIRM</name>
<evidence type="ECO:0000313" key="2">
    <source>
        <dbReference type="EMBL" id="MCC2137784.1"/>
    </source>
</evidence>
<keyword evidence="3" id="KW-1185">Reference proteome</keyword>
<sequence>MTKKEKSQQSKEPPKYIRVLKILSIFSLCLTMLLLGVVNGATYVVKTDIGQDILKKVSIALRPHTPTIMWLCFALLTIYIFARLIIKKWNANDKISDIDRITNRVKNERDKASKAKEGIFNLRNSILLEDIQTSGKVKDELYNYSKEISHTRIEQELECRNAKRNYNKILKELYLLTLKAYKNPSEQIKQLHDELNKL</sequence>
<accession>A0AAE3ANZ8</accession>
<feature type="transmembrane region" description="Helical" evidence="1">
    <location>
        <begin position="65"/>
        <end position="86"/>
    </location>
</feature>
<feature type="transmembrane region" description="Helical" evidence="1">
    <location>
        <begin position="20"/>
        <end position="45"/>
    </location>
</feature>
<dbReference type="Proteomes" id="UP001199424">
    <property type="component" value="Unassembled WGS sequence"/>
</dbReference>
<dbReference type="AlphaFoldDB" id="A0AAE3ANZ8"/>
<dbReference type="RefSeq" id="WP_308449929.1">
    <property type="nucleotide sequence ID" value="NZ_JAJEQC010000015.1"/>
</dbReference>